<organism evidence="2 3">
    <name type="scientific">Streptomyces similanensis</name>
    <dbReference type="NCBI Taxonomy" id="1274988"/>
    <lineage>
        <taxon>Bacteria</taxon>
        <taxon>Bacillati</taxon>
        <taxon>Actinomycetota</taxon>
        <taxon>Actinomycetes</taxon>
        <taxon>Kitasatosporales</taxon>
        <taxon>Streptomycetaceae</taxon>
        <taxon>Streptomyces</taxon>
    </lineage>
</organism>
<proteinExistence type="predicted"/>
<dbReference type="EMBL" id="BAABKC010000111">
    <property type="protein sequence ID" value="GAA5074536.1"/>
    <property type="molecule type" value="Genomic_DNA"/>
</dbReference>
<evidence type="ECO:0008006" key="4">
    <source>
        <dbReference type="Google" id="ProtNLM"/>
    </source>
</evidence>
<reference evidence="3" key="1">
    <citation type="journal article" date="2019" name="Int. J. Syst. Evol. Microbiol.">
        <title>The Global Catalogue of Microorganisms (GCM) 10K type strain sequencing project: providing services to taxonomists for standard genome sequencing and annotation.</title>
        <authorList>
            <consortium name="The Broad Institute Genomics Platform"/>
            <consortium name="The Broad Institute Genome Sequencing Center for Infectious Disease"/>
            <person name="Wu L."/>
            <person name="Ma J."/>
        </authorList>
    </citation>
    <scope>NUCLEOTIDE SEQUENCE [LARGE SCALE GENOMIC DNA]</scope>
    <source>
        <strain evidence="3">JCM 18410</strain>
    </source>
</reference>
<feature type="region of interest" description="Disordered" evidence="1">
    <location>
        <begin position="168"/>
        <end position="208"/>
    </location>
</feature>
<keyword evidence="3" id="KW-1185">Reference proteome</keyword>
<evidence type="ECO:0000313" key="2">
    <source>
        <dbReference type="EMBL" id="GAA5074536.1"/>
    </source>
</evidence>
<protein>
    <recommendedName>
        <fullName evidence="4">DUF222 domain-containing protein</fullName>
    </recommendedName>
</protein>
<dbReference type="Proteomes" id="UP001500124">
    <property type="component" value="Unassembled WGS sequence"/>
</dbReference>
<accession>A0ABP9LFX6</accession>
<evidence type="ECO:0000256" key="1">
    <source>
        <dbReference type="SAM" id="MobiDB-lite"/>
    </source>
</evidence>
<sequence>MHAFGFRECTVEDQAQLAEWLTGELCGADSAGRVRGMAVQRARRLPVHLAPLLGDTAYLVVDGALRRDRRRRLTRFLMREACNERGCPDPETGGLRTTDRVRGVAGLCRPRRASPGAAWPWRAGKGDLLAGLPGHPSPADVHRRQGADGPCGACGETVTLSVRILPTATQRAARRHTADGEQTDRQTGSTDRTTGTASRDTTAPADLP</sequence>
<feature type="compositionally biased region" description="Polar residues" evidence="1">
    <location>
        <begin position="185"/>
        <end position="201"/>
    </location>
</feature>
<comment type="caution">
    <text evidence="2">The sequence shown here is derived from an EMBL/GenBank/DDBJ whole genome shotgun (WGS) entry which is preliminary data.</text>
</comment>
<evidence type="ECO:0000313" key="3">
    <source>
        <dbReference type="Proteomes" id="UP001500124"/>
    </source>
</evidence>
<name>A0ABP9LFX6_9ACTN</name>
<gene>
    <name evidence="2" type="ORF">GCM10023336_62730</name>
</gene>